<proteinExistence type="predicted"/>
<gene>
    <name evidence="4" type="ORF">Thimo_2704</name>
</gene>
<dbReference type="STRING" id="765912.Thimo_2704"/>
<protein>
    <submittedName>
        <fullName evidence="4">Anthranilate phosphoribosyltransferase</fullName>
    </submittedName>
</protein>
<dbReference type="GO" id="GO:0005829">
    <property type="term" value="C:cytosol"/>
    <property type="evidence" value="ECO:0007669"/>
    <property type="project" value="TreeGrafter"/>
</dbReference>
<dbReference type="Proteomes" id="UP000010816">
    <property type="component" value="Chromosome"/>
</dbReference>
<dbReference type="Gene3D" id="3.40.1030.10">
    <property type="entry name" value="Nucleoside phosphorylase/phosphoribosyltransferase catalytic domain"/>
    <property type="match status" value="1"/>
</dbReference>
<accession>L0H1A4</accession>
<evidence type="ECO:0000313" key="4">
    <source>
        <dbReference type="EMBL" id="AGA91415.1"/>
    </source>
</evidence>
<sequence length="381" mass="40732">MNHSVRQSASPSATETDDARWAMRSILQRVATGPTLSKDIALEEARLAMEAILAGRVDPVQAGVFLIALRMKRETDDELKGILDAIRTTTSTVTADVDEVVDIADPYDGYNRCLPAAPFVPAVLAACGVPAVTHGLDRVGPKFGVTHRHVLAAAGVPIHLTPELATARLSNPDLGWTYVDQRAFNPALHDLIDLRTTIVKRQAITTTEVLAKPIVGRRRTHFVTGYVHKPYPRIYALLARHVGFDSALFVRGVEGGIVPSLRQAGVCVGYQHKGEEQTFDIDPPALGIEQVVRSVPLPDELPQTTRPGDEIAVAVDVGATAQAAAHAGLAALGGAKGPTYDSLVFTAALVLWHLGRSDSLRAAAEQVRSVLDSGAAAERIR</sequence>
<dbReference type="PANTHER" id="PTHR43285:SF2">
    <property type="entry name" value="ANTHRANILATE PHOSPHORIBOSYLTRANSFERASE"/>
    <property type="match status" value="1"/>
</dbReference>
<dbReference type="RefSeq" id="WP_015281547.1">
    <property type="nucleotide sequence ID" value="NC_019940.1"/>
</dbReference>
<dbReference type="SUPFAM" id="SSF47648">
    <property type="entry name" value="Nucleoside phosphorylase/phosphoribosyltransferase N-terminal domain"/>
    <property type="match status" value="1"/>
</dbReference>
<reference evidence="4 5" key="1">
    <citation type="submission" date="2011-09" db="EMBL/GenBank/DDBJ databases">
        <title>Complete sequence of chromosome of Thioflavicoccus mobilis 8321.</title>
        <authorList>
            <consortium name="US DOE Joint Genome Institute"/>
            <person name="Lucas S."/>
            <person name="Han J."/>
            <person name="Lapidus A."/>
            <person name="Cheng J.-F."/>
            <person name="Goodwin L."/>
            <person name="Pitluck S."/>
            <person name="Peters L."/>
            <person name="Ovchinnikova G."/>
            <person name="Lu M."/>
            <person name="Detter J.C."/>
            <person name="Han C."/>
            <person name="Tapia R."/>
            <person name="Land M."/>
            <person name="Hauser L."/>
            <person name="Kyrpides N."/>
            <person name="Ivanova N."/>
            <person name="Pagani I."/>
            <person name="Vogl K."/>
            <person name="Liu Z."/>
            <person name="Imhoff J."/>
            <person name="Thiel V."/>
            <person name="Frigaard N.-U."/>
            <person name="Bryant D."/>
            <person name="Woyke T."/>
        </authorList>
    </citation>
    <scope>NUCLEOTIDE SEQUENCE [LARGE SCALE GENOMIC DNA]</scope>
    <source>
        <strain evidence="4 5">8321</strain>
    </source>
</reference>
<dbReference type="InterPro" id="IPR005940">
    <property type="entry name" value="Anthranilate_Pribosyl_Tfrase"/>
</dbReference>
<keyword evidence="1 4" id="KW-0328">Glycosyltransferase</keyword>
<dbReference type="PATRIC" id="fig|765912.4.peg.2652"/>
<dbReference type="EMBL" id="CP003051">
    <property type="protein sequence ID" value="AGA91415.1"/>
    <property type="molecule type" value="Genomic_DNA"/>
</dbReference>
<dbReference type="InterPro" id="IPR036320">
    <property type="entry name" value="Glycosyl_Trfase_fam3_N_dom_sf"/>
</dbReference>
<dbReference type="Gene3D" id="1.20.970.10">
    <property type="entry name" value="Transferase, Pyrimidine Nucleoside Phosphorylase, Chain C"/>
    <property type="match status" value="1"/>
</dbReference>
<dbReference type="SUPFAM" id="SSF52418">
    <property type="entry name" value="Nucleoside phosphorylase/phosphoribosyltransferase catalytic domain"/>
    <property type="match status" value="1"/>
</dbReference>
<evidence type="ECO:0000256" key="1">
    <source>
        <dbReference type="ARBA" id="ARBA00022676"/>
    </source>
</evidence>
<dbReference type="AlphaFoldDB" id="L0H1A4"/>
<evidence type="ECO:0000313" key="5">
    <source>
        <dbReference type="Proteomes" id="UP000010816"/>
    </source>
</evidence>
<feature type="domain" description="Glycosyl transferase family 3 N-terminal" evidence="3">
    <location>
        <begin position="25"/>
        <end position="88"/>
    </location>
</feature>
<dbReference type="InterPro" id="IPR035902">
    <property type="entry name" value="Nuc_phospho_transferase"/>
</dbReference>
<dbReference type="GO" id="GO:0004048">
    <property type="term" value="F:anthranilate phosphoribosyltransferase activity"/>
    <property type="evidence" value="ECO:0007669"/>
    <property type="project" value="InterPro"/>
</dbReference>
<name>L0H1A4_9GAMM</name>
<organism evidence="4 5">
    <name type="scientific">Thioflavicoccus mobilis 8321</name>
    <dbReference type="NCBI Taxonomy" id="765912"/>
    <lineage>
        <taxon>Bacteria</taxon>
        <taxon>Pseudomonadati</taxon>
        <taxon>Pseudomonadota</taxon>
        <taxon>Gammaproteobacteria</taxon>
        <taxon>Chromatiales</taxon>
        <taxon>Chromatiaceae</taxon>
        <taxon>Thioflavicoccus</taxon>
    </lineage>
</organism>
<dbReference type="InterPro" id="IPR017459">
    <property type="entry name" value="Glycosyl_Trfase_fam3_N_dom"/>
</dbReference>
<dbReference type="eggNOG" id="COG0547">
    <property type="taxonomic scope" value="Bacteria"/>
</dbReference>
<keyword evidence="2 4" id="KW-0808">Transferase</keyword>
<dbReference type="Pfam" id="PF02885">
    <property type="entry name" value="Glycos_trans_3N"/>
    <property type="match status" value="1"/>
</dbReference>
<dbReference type="KEGG" id="tmb:Thimo_2704"/>
<dbReference type="OrthoDB" id="9768896at2"/>
<evidence type="ECO:0000256" key="2">
    <source>
        <dbReference type="ARBA" id="ARBA00022679"/>
    </source>
</evidence>
<dbReference type="HOGENOM" id="CLU_034315_0_0_6"/>
<evidence type="ECO:0000259" key="3">
    <source>
        <dbReference type="Pfam" id="PF02885"/>
    </source>
</evidence>
<dbReference type="GO" id="GO:0000162">
    <property type="term" value="P:L-tryptophan biosynthetic process"/>
    <property type="evidence" value="ECO:0007669"/>
    <property type="project" value="InterPro"/>
</dbReference>
<keyword evidence="5" id="KW-1185">Reference proteome</keyword>
<dbReference type="PANTHER" id="PTHR43285">
    <property type="entry name" value="ANTHRANILATE PHOSPHORIBOSYLTRANSFERASE"/>
    <property type="match status" value="1"/>
</dbReference>